<evidence type="ECO:0000256" key="1">
    <source>
        <dbReference type="ARBA" id="ARBA00022741"/>
    </source>
</evidence>
<gene>
    <name evidence="3" type="primary">coaE_9</name>
    <name evidence="3" type="ORF">GALL_239700</name>
</gene>
<proteinExistence type="inferred from homology"/>
<dbReference type="NCBIfam" id="TIGR00152">
    <property type="entry name" value="dephospho-CoA kinase"/>
    <property type="match status" value="1"/>
</dbReference>
<dbReference type="PANTHER" id="PTHR10695">
    <property type="entry name" value="DEPHOSPHO-COA KINASE-RELATED"/>
    <property type="match status" value="1"/>
</dbReference>
<protein>
    <submittedName>
        <fullName evidence="3">Dephospho-CoA kinase</fullName>
        <ecNumber evidence="3">2.7.1.24</ecNumber>
    </submittedName>
</protein>
<dbReference type="SUPFAM" id="SSF52540">
    <property type="entry name" value="P-loop containing nucleoside triphosphate hydrolases"/>
    <property type="match status" value="1"/>
</dbReference>
<reference evidence="3" key="1">
    <citation type="submission" date="2016-10" db="EMBL/GenBank/DDBJ databases">
        <title>Sequence of Gallionella enrichment culture.</title>
        <authorList>
            <person name="Poehlein A."/>
            <person name="Muehling M."/>
            <person name="Daniel R."/>
        </authorList>
    </citation>
    <scope>NUCLEOTIDE SEQUENCE</scope>
</reference>
<dbReference type="Pfam" id="PF01121">
    <property type="entry name" value="CoaE"/>
    <property type="match status" value="1"/>
</dbReference>
<dbReference type="AlphaFoldDB" id="A0A1J5RE70"/>
<dbReference type="InterPro" id="IPR001977">
    <property type="entry name" value="Depp_CoAkinase"/>
</dbReference>
<keyword evidence="3" id="KW-0808">Transferase</keyword>
<keyword evidence="1" id="KW-0547">Nucleotide-binding</keyword>
<keyword evidence="3" id="KW-0418">Kinase</keyword>
<evidence type="ECO:0000256" key="2">
    <source>
        <dbReference type="ARBA" id="ARBA00022840"/>
    </source>
</evidence>
<dbReference type="Gene3D" id="3.40.50.300">
    <property type="entry name" value="P-loop containing nucleotide triphosphate hydrolases"/>
    <property type="match status" value="1"/>
</dbReference>
<sequence>MTAPASSAEHRLTIGLTGGIGSGKSAVAALLAALGAGVLDADAIAHELTAPGGTAIAAIQQAFGAEMITPAGALDRDRMRAAVFADPAKRCALESILHPRIGQAMRERAARTAGPYLVLVIPLLVENLPRWRSAVDRIAVVDCPESQQIARVMRRSGLDAAQVRAIMATQATREARRRAADDLIDNSADLAALQKRTRDLHAGYLRMAG</sequence>
<dbReference type="InterPro" id="IPR027417">
    <property type="entry name" value="P-loop_NTPase"/>
</dbReference>
<name>A0A1J5RE70_9ZZZZ</name>
<organism evidence="3">
    <name type="scientific">mine drainage metagenome</name>
    <dbReference type="NCBI Taxonomy" id="410659"/>
    <lineage>
        <taxon>unclassified sequences</taxon>
        <taxon>metagenomes</taxon>
        <taxon>ecological metagenomes</taxon>
    </lineage>
</organism>
<dbReference type="GO" id="GO:0015937">
    <property type="term" value="P:coenzyme A biosynthetic process"/>
    <property type="evidence" value="ECO:0007669"/>
    <property type="project" value="InterPro"/>
</dbReference>
<dbReference type="PROSITE" id="PS51219">
    <property type="entry name" value="DPCK"/>
    <property type="match status" value="1"/>
</dbReference>
<dbReference type="GO" id="GO:0005524">
    <property type="term" value="F:ATP binding"/>
    <property type="evidence" value="ECO:0007669"/>
    <property type="project" value="UniProtKB-KW"/>
</dbReference>
<dbReference type="HAMAP" id="MF_00376">
    <property type="entry name" value="Dephospho_CoA_kinase"/>
    <property type="match status" value="1"/>
</dbReference>
<dbReference type="EC" id="2.7.1.24" evidence="3"/>
<comment type="caution">
    <text evidence="3">The sequence shown here is derived from an EMBL/GenBank/DDBJ whole genome shotgun (WGS) entry which is preliminary data.</text>
</comment>
<evidence type="ECO:0000313" key="3">
    <source>
        <dbReference type="EMBL" id="OIQ94057.1"/>
    </source>
</evidence>
<keyword evidence="2" id="KW-0067">ATP-binding</keyword>
<dbReference type="PANTHER" id="PTHR10695:SF46">
    <property type="entry name" value="BIFUNCTIONAL COENZYME A SYNTHASE-RELATED"/>
    <property type="match status" value="1"/>
</dbReference>
<dbReference type="EMBL" id="MLJW01000194">
    <property type="protein sequence ID" value="OIQ94057.1"/>
    <property type="molecule type" value="Genomic_DNA"/>
</dbReference>
<dbReference type="CDD" id="cd02022">
    <property type="entry name" value="DPCK"/>
    <property type="match status" value="1"/>
</dbReference>
<dbReference type="GO" id="GO:0004140">
    <property type="term" value="F:dephospho-CoA kinase activity"/>
    <property type="evidence" value="ECO:0007669"/>
    <property type="project" value="UniProtKB-EC"/>
</dbReference>
<accession>A0A1J5RE70</accession>